<dbReference type="PRINTS" id="PR00723">
    <property type="entry name" value="SUBTILISIN"/>
</dbReference>
<reference evidence="9" key="1">
    <citation type="submission" date="2023-03" db="EMBL/GenBank/DDBJ databases">
        <title>MT1 and MT2 Draft Genomes of Novel Species.</title>
        <authorList>
            <person name="Venkateswaran K."/>
        </authorList>
    </citation>
    <scope>NUCLEOTIDE SEQUENCE</scope>
    <source>
        <strain evidence="9">F6_3S_P_2</strain>
    </source>
</reference>
<dbReference type="InterPro" id="IPR022398">
    <property type="entry name" value="Peptidase_S8_His-AS"/>
</dbReference>
<keyword evidence="10" id="KW-1185">Reference proteome</keyword>
<gene>
    <name evidence="9" type="ORF">P5G49_00515</name>
</gene>
<comment type="caution">
    <text evidence="9">The sequence shown here is derived from an EMBL/GenBank/DDBJ whole genome shotgun (WGS) entry which is preliminary data.</text>
</comment>
<feature type="domain" description="SLH" evidence="8">
    <location>
        <begin position="576"/>
        <end position="629"/>
    </location>
</feature>
<evidence type="ECO:0000313" key="9">
    <source>
        <dbReference type="EMBL" id="MDN4605957.1"/>
    </source>
</evidence>
<name>A0ABT8JNI8_9BACL</name>
<evidence type="ECO:0000259" key="8">
    <source>
        <dbReference type="PROSITE" id="PS51272"/>
    </source>
</evidence>
<dbReference type="InterPro" id="IPR023827">
    <property type="entry name" value="Peptidase_S8_Asp-AS"/>
</dbReference>
<evidence type="ECO:0000256" key="5">
    <source>
        <dbReference type="ARBA" id="ARBA00022825"/>
    </source>
</evidence>
<sequence>MKKFISSIAIMFTLIFTIQIHANAQVQEKSYLISGGEQSDIVNYMNENGMRIEKAYPAFDVISASLTSTEIAILQDKYPKITIQNNLTYKKSVDKELLSSSLINTTKKITIPYTGKGIKVAVLDSGIDVNHRDLNVKGGYCSMNNDCPIDVPYDDDNGHGTHVAGIIAALANQTGIVGIAPDVDLYSIKALNGFGVGSTNSLIDGIDWAIKQKIDILNLSITTEKDDPALETALKKAYEQGMLIVGSGGNNGGEQSGTVMYPAKYESVIAVAAVKSDLSKLKNSATGKEIEIAAPGESIFSTYPMKWDFEDEKADGYTRLSGTSMATAHVTGILALYKERFPTMTNTEIRTLIANSAKDLGEQGKDDIYGHGLVQYKQNFDNSIEFTYKSELGKLTLQYTGDKKIEIAGNNSLQLANGQWEIYGVAGNLDLLVKTKTAQGTEWIENKLFHLQEPNFKDMNNRQRFAGPIGYLTNKKQLKGFPDATIRPYENITRAEAATIIGRALGYPEKSATNTFKDVSPTSFAAGYIEALKNAGIISGFAGNTFKPDQKVTRGEMAILISKAFKLKTDNVNRFTDCHPSMASYGAINALIAAKITNGYADNTFKPNDQMSRADFAVFLARVQEDAFK</sequence>
<keyword evidence="2 6" id="KW-0645">Protease</keyword>
<dbReference type="PANTHER" id="PTHR43806">
    <property type="entry name" value="PEPTIDASE S8"/>
    <property type="match status" value="1"/>
</dbReference>
<evidence type="ECO:0000256" key="7">
    <source>
        <dbReference type="SAM" id="SignalP"/>
    </source>
</evidence>
<keyword evidence="3" id="KW-0479">Metal-binding</keyword>
<feature type="chain" id="PRO_5045645178" evidence="7">
    <location>
        <begin position="25"/>
        <end position="629"/>
    </location>
</feature>
<dbReference type="InterPro" id="IPR000209">
    <property type="entry name" value="Peptidase_S8/S53_dom"/>
</dbReference>
<dbReference type="PANTHER" id="PTHR43806:SF11">
    <property type="entry name" value="CEREVISIN-RELATED"/>
    <property type="match status" value="1"/>
</dbReference>
<dbReference type="Proteomes" id="UP001175097">
    <property type="component" value="Unassembled WGS sequence"/>
</dbReference>
<dbReference type="PROSITE" id="PS51272">
    <property type="entry name" value="SLH"/>
    <property type="match status" value="3"/>
</dbReference>
<evidence type="ECO:0000256" key="4">
    <source>
        <dbReference type="ARBA" id="ARBA00022801"/>
    </source>
</evidence>
<dbReference type="EMBL" id="JAROCC010000001">
    <property type="protein sequence ID" value="MDN4605957.1"/>
    <property type="molecule type" value="Genomic_DNA"/>
</dbReference>
<feature type="active site" description="Charge relay system" evidence="6">
    <location>
        <position position="159"/>
    </location>
</feature>
<dbReference type="CDD" id="cd07477">
    <property type="entry name" value="Peptidases_S8_Subtilisin_subset"/>
    <property type="match status" value="1"/>
</dbReference>
<evidence type="ECO:0000256" key="3">
    <source>
        <dbReference type="ARBA" id="ARBA00022723"/>
    </source>
</evidence>
<keyword evidence="4 6" id="KW-0378">Hydrolase</keyword>
<feature type="domain" description="SLH" evidence="8">
    <location>
        <begin position="512"/>
        <end position="575"/>
    </location>
</feature>
<keyword evidence="7" id="KW-0732">Signal</keyword>
<dbReference type="PROSITE" id="PS00136">
    <property type="entry name" value="SUBTILASE_ASP"/>
    <property type="match status" value="1"/>
</dbReference>
<dbReference type="InterPro" id="IPR036852">
    <property type="entry name" value="Peptidase_S8/S53_dom_sf"/>
</dbReference>
<dbReference type="InterPro" id="IPR034202">
    <property type="entry name" value="Subtilisin_Carlsberg-like"/>
</dbReference>
<dbReference type="Pfam" id="PF00082">
    <property type="entry name" value="Peptidase_S8"/>
    <property type="match status" value="1"/>
</dbReference>
<dbReference type="PROSITE" id="PS51892">
    <property type="entry name" value="SUBTILASE"/>
    <property type="match status" value="1"/>
</dbReference>
<proteinExistence type="inferred from homology"/>
<protein>
    <submittedName>
        <fullName evidence="9">S8 family serine peptidase</fullName>
    </submittedName>
</protein>
<accession>A0ABT8JNI8</accession>
<dbReference type="PROSITE" id="PS00137">
    <property type="entry name" value="SUBTILASE_HIS"/>
    <property type="match status" value="1"/>
</dbReference>
<feature type="active site" description="Charge relay system" evidence="6">
    <location>
        <position position="324"/>
    </location>
</feature>
<dbReference type="RefSeq" id="WP_301241482.1">
    <property type="nucleotide sequence ID" value="NZ_JAROCC010000001.1"/>
</dbReference>
<feature type="domain" description="SLH" evidence="8">
    <location>
        <begin position="452"/>
        <end position="511"/>
    </location>
</feature>
<evidence type="ECO:0000256" key="6">
    <source>
        <dbReference type="PROSITE-ProRule" id="PRU01240"/>
    </source>
</evidence>
<dbReference type="InterPro" id="IPR001119">
    <property type="entry name" value="SLH_dom"/>
</dbReference>
<feature type="active site" description="Charge relay system" evidence="6">
    <location>
        <position position="124"/>
    </location>
</feature>
<dbReference type="InterPro" id="IPR015500">
    <property type="entry name" value="Peptidase_S8_subtilisin-rel"/>
</dbReference>
<dbReference type="Pfam" id="PF00395">
    <property type="entry name" value="SLH"/>
    <property type="match status" value="3"/>
</dbReference>
<evidence type="ECO:0000313" key="10">
    <source>
        <dbReference type="Proteomes" id="UP001175097"/>
    </source>
</evidence>
<feature type="signal peptide" evidence="7">
    <location>
        <begin position="1"/>
        <end position="24"/>
    </location>
</feature>
<dbReference type="SUPFAM" id="SSF52743">
    <property type="entry name" value="Subtilisin-like"/>
    <property type="match status" value="1"/>
</dbReference>
<organism evidence="9 10">
    <name type="scientific">Sporosarcina highlanderae</name>
    <dbReference type="NCBI Taxonomy" id="3035916"/>
    <lineage>
        <taxon>Bacteria</taxon>
        <taxon>Bacillati</taxon>
        <taxon>Bacillota</taxon>
        <taxon>Bacilli</taxon>
        <taxon>Bacillales</taxon>
        <taxon>Caryophanaceae</taxon>
        <taxon>Sporosarcina</taxon>
    </lineage>
</organism>
<dbReference type="Gene3D" id="3.40.50.200">
    <property type="entry name" value="Peptidase S8/S53 domain"/>
    <property type="match status" value="1"/>
</dbReference>
<dbReference type="InterPro" id="IPR050131">
    <property type="entry name" value="Peptidase_S8_subtilisin-like"/>
</dbReference>
<evidence type="ECO:0000256" key="2">
    <source>
        <dbReference type="ARBA" id="ARBA00022670"/>
    </source>
</evidence>
<keyword evidence="5 6" id="KW-0720">Serine protease</keyword>
<comment type="similarity">
    <text evidence="1 6">Belongs to the peptidase S8 family.</text>
</comment>
<evidence type="ECO:0000256" key="1">
    <source>
        <dbReference type="ARBA" id="ARBA00011073"/>
    </source>
</evidence>